<dbReference type="EMBL" id="JACHNA010000001">
    <property type="protein sequence ID" value="MBB4734795.1"/>
    <property type="molecule type" value="Genomic_DNA"/>
</dbReference>
<evidence type="ECO:0000313" key="4">
    <source>
        <dbReference type="Proteomes" id="UP000540191"/>
    </source>
</evidence>
<dbReference type="Gene3D" id="1.10.8.1050">
    <property type="entry name" value="Antitoxin VbhA-like"/>
    <property type="match status" value="1"/>
</dbReference>
<dbReference type="Proteomes" id="UP000540191">
    <property type="component" value="Unassembled WGS sequence"/>
</dbReference>
<name>A0A7W7GME4_9MICC</name>
<proteinExistence type="predicted"/>
<reference evidence="3 4" key="1">
    <citation type="submission" date="2020-08" db="EMBL/GenBank/DDBJ databases">
        <title>Sequencing the genomes of 1000 actinobacteria strains.</title>
        <authorList>
            <person name="Klenk H.-P."/>
        </authorList>
    </citation>
    <scope>NUCLEOTIDE SEQUENCE [LARGE SCALE GENOMIC DNA]</scope>
    <source>
        <strain evidence="3 4">DSM 23974</strain>
    </source>
</reference>
<feature type="compositionally biased region" description="Basic and acidic residues" evidence="1">
    <location>
        <begin position="21"/>
        <end position="37"/>
    </location>
</feature>
<dbReference type="RefSeq" id="WP_184240899.1">
    <property type="nucleotide sequence ID" value="NZ_JACHNA010000001.1"/>
</dbReference>
<accession>A0A7W7GME4</accession>
<dbReference type="CDD" id="cd11586">
    <property type="entry name" value="VbhA_like"/>
    <property type="match status" value="1"/>
</dbReference>
<dbReference type="InterPro" id="IPR043038">
    <property type="entry name" value="VbhA_sf"/>
</dbReference>
<protein>
    <recommendedName>
        <fullName evidence="2">Antitoxin VbhA domain-containing protein</fullName>
    </recommendedName>
</protein>
<comment type="caution">
    <text evidence="3">The sequence shown here is derived from an EMBL/GenBank/DDBJ whole genome shotgun (WGS) entry which is preliminary data.</text>
</comment>
<dbReference type="AlphaFoldDB" id="A0A7W7GME4"/>
<sequence length="68" mass="7740">MAAKTSTRQKVRTTKAQRAWAARESEHSLRMEGLELSEETKADTRRFVAGEITADEGLARTLARHRRN</sequence>
<feature type="domain" description="Antitoxin VbhA" evidence="2">
    <location>
        <begin position="27"/>
        <end position="64"/>
    </location>
</feature>
<dbReference type="Pfam" id="PF18495">
    <property type="entry name" value="VbhA"/>
    <property type="match status" value="1"/>
</dbReference>
<evidence type="ECO:0000313" key="3">
    <source>
        <dbReference type="EMBL" id="MBB4734795.1"/>
    </source>
</evidence>
<organism evidence="3 4">
    <name type="scientific">Micrococcus cohnii</name>
    <dbReference type="NCBI Taxonomy" id="993416"/>
    <lineage>
        <taxon>Bacteria</taxon>
        <taxon>Bacillati</taxon>
        <taxon>Actinomycetota</taxon>
        <taxon>Actinomycetes</taxon>
        <taxon>Micrococcales</taxon>
        <taxon>Micrococcaceae</taxon>
        <taxon>Micrococcus</taxon>
    </lineage>
</organism>
<evidence type="ECO:0000259" key="2">
    <source>
        <dbReference type="Pfam" id="PF18495"/>
    </source>
</evidence>
<dbReference type="InterPro" id="IPR033788">
    <property type="entry name" value="VbhA-like"/>
</dbReference>
<feature type="region of interest" description="Disordered" evidence="1">
    <location>
        <begin position="1"/>
        <end position="37"/>
    </location>
</feature>
<keyword evidence="4" id="KW-1185">Reference proteome</keyword>
<gene>
    <name evidence="3" type="ORF">HDA30_000303</name>
</gene>
<evidence type="ECO:0000256" key="1">
    <source>
        <dbReference type="SAM" id="MobiDB-lite"/>
    </source>
</evidence>
<dbReference type="InterPro" id="IPR041535">
    <property type="entry name" value="VbhA"/>
</dbReference>